<reference evidence="1" key="1">
    <citation type="journal article" date="2003" name="Genome Biol.">
        <title>An integrated gene annotation and transcriptional profiling approach towards the full gene content of the Drosophila genome.</title>
        <authorList>
            <person name="Hild M."/>
            <person name="Beckmann B."/>
            <person name="Haas S.A."/>
            <person name="Koch B."/>
            <person name="Solovyev V."/>
            <person name="Busold C."/>
            <person name="Fellenberg K."/>
            <person name="Boutros M."/>
            <person name="Vingron M."/>
            <person name="Sauer F."/>
            <person name="Hoheisel J.D."/>
            <person name="Paro R."/>
        </authorList>
    </citation>
    <scope>NUCLEOTIDE SEQUENCE</scope>
</reference>
<gene>
    <name evidence="1" type="ORF">HDC13644</name>
</gene>
<dbReference type="EMBL" id="BK002551">
    <property type="protein sequence ID" value="DAA04057.1"/>
    <property type="molecule type" value="Genomic_DNA"/>
</dbReference>
<name>Q6IK15_DROME</name>
<organism evidence="1">
    <name type="scientific">Drosophila melanogaster</name>
    <name type="common">Fruit fly</name>
    <dbReference type="NCBI Taxonomy" id="7227"/>
    <lineage>
        <taxon>Eukaryota</taxon>
        <taxon>Metazoa</taxon>
        <taxon>Ecdysozoa</taxon>
        <taxon>Arthropoda</taxon>
        <taxon>Hexapoda</taxon>
        <taxon>Insecta</taxon>
        <taxon>Pterygota</taxon>
        <taxon>Neoptera</taxon>
        <taxon>Endopterygota</taxon>
        <taxon>Diptera</taxon>
        <taxon>Brachycera</taxon>
        <taxon>Muscomorpha</taxon>
        <taxon>Ephydroidea</taxon>
        <taxon>Drosophilidae</taxon>
        <taxon>Drosophila</taxon>
        <taxon>Sophophora</taxon>
    </lineage>
</organism>
<accession>Q6IK15</accession>
<sequence>MRIYINAQGTGDYTRSEDALKEKGGCVGVFHLAGIGVNLTKRDQLPLLGPVRQKVKGNCLLSTFLWPR</sequence>
<evidence type="ECO:0000313" key="1">
    <source>
        <dbReference type="EMBL" id="DAA04057.1"/>
    </source>
</evidence>
<dbReference type="AlphaFoldDB" id="Q6IK15"/>
<protein>
    <submittedName>
        <fullName evidence="1">HDC13644</fullName>
    </submittedName>
</protein>
<proteinExistence type="predicted"/>